<name>A0A540MSS7_MALBA</name>
<reference evidence="1 2" key="1">
    <citation type="journal article" date="2019" name="G3 (Bethesda)">
        <title>Sequencing of a Wild Apple (Malus baccata) Genome Unravels the Differences Between Cultivated and Wild Apple Species Regarding Disease Resistance and Cold Tolerance.</title>
        <authorList>
            <person name="Chen X."/>
        </authorList>
    </citation>
    <scope>NUCLEOTIDE SEQUENCE [LARGE SCALE GENOMIC DNA]</scope>
    <source>
        <strain evidence="2">cv. Shandingzi</strain>
        <tissue evidence="1">Leaves</tissue>
    </source>
</reference>
<protein>
    <submittedName>
        <fullName evidence="1">Uncharacterized protein</fullName>
    </submittedName>
</protein>
<evidence type="ECO:0000313" key="1">
    <source>
        <dbReference type="EMBL" id="TQE01855.1"/>
    </source>
</evidence>
<gene>
    <name evidence="1" type="ORF">C1H46_012479</name>
</gene>
<sequence>MLPELRLLSQKKKRSLASSPIPYALQNYPHERPSASSPSQALASKFDRLLRAAHGDAPELCFPATPANVNAGVIKSDGWGLID</sequence>
<proteinExistence type="predicted"/>
<evidence type="ECO:0000313" key="2">
    <source>
        <dbReference type="Proteomes" id="UP000315295"/>
    </source>
</evidence>
<organism evidence="1 2">
    <name type="scientific">Malus baccata</name>
    <name type="common">Siberian crab apple</name>
    <name type="synonym">Pyrus baccata</name>
    <dbReference type="NCBI Taxonomy" id="106549"/>
    <lineage>
        <taxon>Eukaryota</taxon>
        <taxon>Viridiplantae</taxon>
        <taxon>Streptophyta</taxon>
        <taxon>Embryophyta</taxon>
        <taxon>Tracheophyta</taxon>
        <taxon>Spermatophyta</taxon>
        <taxon>Magnoliopsida</taxon>
        <taxon>eudicotyledons</taxon>
        <taxon>Gunneridae</taxon>
        <taxon>Pentapetalae</taxon>
        <taxon>rosids</taxon>
        <taxon>fabids</taxon>
        <taxon>Rosales</taxon>
        <taxon>Rosaceae</taxon>
        <taxon>Amygdaloideae</taxon>
        <taxon>Maleae</taxon>
        <taxon>Malus</taxon>
    </lineage>
</organism>
<comment type="caution">
    <text evidence="1">The sequence shown here is derived from an EMBL/GenBank/DDBJ whole genome shotgun (WGS) entry which is preliminary data.</text>
</comment>
<accession>A0A540MSS7</accession>
<dbReference type="Proteomes" id="UP000315295">
    <property type="component" value="Unassembled WGS sequence"/>
</dbReference>
<dbReference type="AlphaFoldDB" id="A0A540MSS7"/>
<dbReference type="EMBL" id="VIEB01000187">
    <property type="protein sequence ID" value="TQE01855.1"/>
    <property type="molecule type" value="Genomic_DNA"/>
</dbReference>
<keyword evidence="2" id="KW-1185">Reference proteome</keyword>